<sequence>MFLRIWITIIACFTLQLLKAQEIKQNIKGQVIDASSLEPLPFVNILVLNTTDVIGTATDENGNFVLENLSPGRYNLQATFLGFETIIVNDILLSSSKEAQITIRLTENIATLNEVIVKAKVQKEKSINKQALVSAKMLSVEEANRYAGGFDDPARLASSFAGVASNIGNNAISIRGNAPKFTQWKMEGIEIPNPNHFADLGTFGGGGLSALSSNLLANSDFFTGAFPSEYNNALSGVFDMQMRNGNNSNHEHTSEIGLIGIDFASEGPLSKNNNSSYLVNYRYSTLSLISSLLPDEAEGIKYQDLAYKIKLPTKRTGTFSFWGIGLIDTSGQESEKDSQLWNYEEDKEKEVAKQYMGATGINNRFFLKNGGSLSTTLALSTSGLNFTTQQLDTNFDLQPKSKIENTNYNITFKSIFNKKVHAKYSYKAGMNAVIMNYNLFLAETINNSYENLISEKGTSTLLSGFYNTTLSHHKFTFNLGLNTQLFTLNNNKTFEPRLGIAYQVKENHEISFGYGLHSRLENLNIYFSKPLNTNEQTNKNLDFTKAHHVVLGYNWNCSNNLHLRIEPYYQHLFDVPIIQNTNESLINNTDNWFVTDTFNNKGMARNYGIDLMLEKYITNGFYYLISASIFNSEFKTTNNEWFNTKFNRNFLINCLAGKEFKTGKENQNLFSLNFRLSYQGGDRYSPIDVAASVNQQDVIYNESNPFSLQNQASFVSHFTANYQWNKAKTSQKLSLKIINANGYKENFGHRFNFTNQSVEMYREAIIIPNLSYKIMF</sequence>
<dbReference type="Gene3D" id="2.60.40.1120">
    <property type="entry name" value="Carboxypeptidase-like, regulatory domain"/>
    <property type="match status" value="1"/>
</dbReference>
<evidence type="ECO:0000256" key="1">
    <source>
        <dbReference type="ARBA" id="ARBA00004442"/>
    </source>
</evidence>
<protein>
    <submittedName>
        <fullName evidence="4">Carboxypeptidase-like regulatory domain-containing protein</fullName>
    </submittedName>
</protein>
<comment type="caution">
    <text evidence="4">The sequence shown here is derived from an EMBL/GenBank/DDBJ whole genome shotgun (WGS) entry which is preliminary data.</text>
</comment>
<dbReference type="SUPFAM" id="SSF49464">
    <property type="entry name" value="Carboxypeptidase regulatory domain-like"/>
    <property type="match status" value="1"/>
</dbReference>
<reference evidence="4 5" key="1">
    <citation type="submission" date="2024-09" db="EMBL/GenBank/DDBJ databases">
        <authorList>
            <person name="Sun Q."/>
            <person name="Mori K."/>
        </authorList>
    </citation>
    <scope>NUCLEOTIDE SEQUENCE [LARGE SCALE GENOMIC DNA]</scope>
    <source>
        <strain evidence="4 5">CECT 7955</strain>
    </source>
</reference>
<proteinExistence type="predicted"/>
<evidence type="ECO:0000313" key="4">
    <source>
        <dbReference type="EMBL" id="MFB9097659.1"/>
    </source>
</evidence>
<gene>
    <name evidence="4" type="ORF">ACFFVF_14145</name>
</gene>
<dbReference type="Proteomes" id="UP001589607">
    <property type="component" value="Unassembled WGS sequence"/>
</dbReference>
<keyword evidence="5" id="KW-1185">Reference proteome</keyword>
<dbReference type="EMBL" id="JBHMEY010000060">
    <property type="protein sequence ID" value="MFB9097659.1"/>
    <property type="molecule type" value="Genomic_DNA"/>
</dbReference>
<accession>A0ABV5GQJ3</accession>
<dbReference type="InterPro" id="IPR008969">
    <property type="entry name" value="CarboxyPept-like_regulatory"/>
</dbReference>
<comment type="subcellular location">
    <subcellularLocation>
        <location evidence="1">Cell outer membrane</location>
    </subcellularLocation>
</comment>
<dbReference type="Pfam" id="PF13715">
    <property type="entry name" value="CarbopepD_reg_2"/>
    <property type="match status" value="1"/>
</dbReference>
<evidence type="ECO:0000313" key="5">
    <source>
        <dbReference type="Proteomes" id="UP001589607"/>
    </source>
</evidence>
<dbReference type="RefSeq" id="WP_236455253.1">
    <property type="nucleotide sequence ID" value="NZ_CBCSGE010000004.1"/>
</dbReference>
<keyword evidence="3" id="KW-0998">Cell outer membrane</keyword>
<evidence type="ECO:0000256" key="3">
    <source>
        <dbReference type="ARBA" id="ARBA00023237"/>
    </source>
</evidence>
<evidence type="ECO:0000256" key="2">
    <source>
        <dbReference type="ARBA" id="ARBA00023136"/>
    </source>
</evidence>
<dbReference type="SUPFAM" id="SSF56935">
    <property type="entry name" value="Porins"/>
    <property type="match status" value="1"/>
</dbReference>
<dbReference type="Gene3D" id="2.40.170.20">
    <property type="entry name" value="TonB-dependent receptor, beta-barrel domain"/>
    <property type="match status" value="1"/>
</dbReference>
<dbReference type="InterPro" id="IPR036942">
    <property type="entry name" value="Beta-barrel_TonB_sf"/>
</dbReference>
<name>A0ABV5GQJ3_9FLAO</name>
<keyword evidence="2" id="KW-0472">Membrane</keyword>
<organism evidence="4 5">
    <name type="scientific">Flavobacterium jumunjinense</name>
    <dbReference type="NCBI Taxonomy" id="998845"/>
    <lineage>
        <taxon>Bacteria</taxon>
        <taxon>Pseudomonadati</taxon>
        <taxon>Bacteroidota</taxon>
        <taxon>Flavobacteriia</taxon>
        <taxon>Flavobacteriales</taxon>
        <taxon>Flavobacteriaceae</taxon>
        <taxon>Flavobacterium</taxon>
    </lineage>
</organism>